<dbReference type="Pfam" id="PF20421">
    <property type="entry name" value="DHR-2_Lobe_C"/>
    <property type="match status" value="1"/>
</dbReference>
<reference evidence="2" key="3">
    <citation type="submission" date="2025-08" db="UniProtKB">
        <authorList>
            <consortium name="Ensembl"/>
        </authorList>
    </citation>
    <scope>IDENTIFICATION</scope>
    <source>
        <strain evidence="2">JP 163 A</strain>
    </source>
</reference>
<dbReference type="InterPro" id="IPR026791">
    <property type="entry name" value="DOCK"/>
</dbReference>
<evidence type="ECO:0000313" key="2">
    <source>
        <dbReference type="Ensembl" id="ENSXMAP00000029198.1"/>
    </source>
</evidence>
<accession>A0A3B5QE48</accession>
<dbReference type="InParanoid" id="A0A3B5QE48"/>
<dbReference type="GO" id="GO:0005085">
    <property type="term" value="F:guanyl-nucleotide exchange factor activity"/>
    <property type="evidence" value="ECO:0007669"/>
    <property type="project" value="InterPro"/>
</dbReference>
<reference evidence="3" key="1">
    <citation type="submission" date="2012-01" db="EMBL/GenBank/DDBJ databases">
        <authorList>
            <person name="Walter R."/>
            <person name="Schartl M."/>
            <person name="Warren W."/>
        </authorList>
    </citation>
    <scope>NUCLEOTIDE SEQUENCE [LARGE SCALE GENOMIC DNA]</scope>
    <source>
        <strain evidence="3">JP 163 A</strain>
    </source>
</reference>
<dbReference type="Proteomes" id="UP000002852">
    <property type="component" value="Unassembled WGS sequence"/>
</dbReference>
<dbReference type="PANTHER" id="PTHR23317">
    <property type="entry name" value="DEDICATOR OF CYTOKINESIS DOCK"/>
    <property type="match status" value="1"/>
</dbReference>
<reference evidence="2" key="4">
    <citation type="submission" date="2025-09" db="UniProtKB">
        <authorList>
            <consortium name="Ensembl"/>
        </authorList>
    </citation>
    <scope>IDENTIFICATION</scope>
    <source>
        <strain evidence="2">JP 163 A</strain>
    </source>
</reference>
<reference evidence="3" key="2">
    <citation type="journal article" date="2013" name="Nat. Genet.">
        <title>The genome of the platyfish, Xiphophorus maculatus, provides insights into evolutionary adaptation and several complex traits.</title>
        <authorList>
            <person name="Schartl M."/>
            <person name="Walter R.B."/>
            <person name="Shen Y."/>
            <person name="Garcia T."/>
            <person name="Catchen J."/>
            <person name="Amores A."/>
            <person name="Braasch I."/>
            <person name="Chalopin D."/>
            <person name="Volff J.N."/>
            <person name="Lesch K.P."/>
            <person name="Bisazza A."/>
            <person name="Minx P."/>
            <person name="Hillier L."/>
            <person name="Wilson R.K."/>
            <person name="Fuerstenberg S."/>
            <person name="Boore J."/>
            <person name="Searle S."/>
            <person name="Postlethwait J.H."/>
            <person name="Warren W.C."/>
        </authorList>
    </citation>
    <scope>NUCLEOTIDE SEQUENCE [LARGE SCALE GENOMIC DNA]</scope>
    <source>
        <strain evidence="3">JP 163 A</strain>
    </source>
</reference>
<dbReference type="STRING" id="8083.ENSXMAP00000029198"/>
<dbReference type="PANTHER" id="PTHR23317:SF78">
    <property type="entry name" value="DEDICATOR OF CYTOKINESIS PROTEIN 7"/>
    <property type="match status" value="1"/>
</dbReference>
<feature type="domain" description="DOCKER Lobe C" evidence="1">
    <location>
        <begin position="89"/>
        <end position="128"/>
    </location>
</feature>
<proteinExistence type="predicted"/>
<evidence type="ECO:0000259" key="1">
    <source>
        <dbReference type="Pfam" id="PF20421"/>
    </source>
</evidence>
<sequence>MTIRKYCFTYKVAIEDMQKKTQELAFATHQDPADAKMLQMVLQGSVGTTVNQVRHQRNTLNPKLHKEVLYASKLCLLGYFSFTFQRLSCQRCEDALRKNKSLIGPDQKEYQRELERNYHRLKEALQPLINRKIPQLYKPKTCCLSALTSLFRWFFLKQCFVFVIIMQQTDSLIR</sequence>
<organism evidence="2 3">
    <name type="scientific">Xiphophorus maculatus</name>
    <name type="common">Southern platyfish</name>
    <name type="synonym">Platypoecilus maculatus</name>
    <dbReference type="NCBI Taxonomy" id="8083"/>
    <lineage>
        <taxon>Eukaryota</taxon>
        <taxon>Metazoa</taxon>
        <taxon>Chordata</taxon>
        <taxon>Craniata</taxon>
        <taxon>Vertebrata</taxon>
        <taxon>Euteleostomi</taxon>
        <taxon>Actinopterygii</taxon>
        <taxon>Neopterygii</taxon>
        <taxon>Teleostei</taxon>
        <taxon>Neoteleostei</taxon>
        <taxon>Acanthomorphata</taxon>
        <taxon>Ovalentaria</taxon>
        <taxon>Atherinomorphae</taxon>
        <taxon>Cyprinodontiformes</taxon>
        <taxon>Poeciliidae</taxon>
        <taxon>Poeciliinae</taxon>
        <taxon>Xiphophorus</taxon>
    </lineage>
</organism>
<dbReference type="GO" id="GO:0007264">
    <property type="term" value="P:small GTPase-mediated signal transduction"/>
    <property type="evidence" value="ECO:0007669"/>
    <property type="project" value="InterPro"/>
</dbReference>
<dbReference type="AlphaFoldDB" id="A0A3B5QE48"/>
<evidence type="ECO:0000313" key="3">
    <source>
        <dbReference type="Proteomes" id="UP000002852"/>
    </source>
</evidence>
<dbReference type="GeneTree" id="ENSGT00940000155661"/>
<dbReference type="InterPro" id="IPR043162">
    <property type="entry name" value="DOCK_C_lobe_C"/>
</dbReference>
<dbReference type="Ensembl" id="ENSXMAT00000025490.1">
    <property type="protein sequence ID" value="ENSXMAP00000029198.1"/>
    <property type="gene ID" value="ENSXMAG00000026418.1"/>
</dbReference>
<dbReference type="InterPro" id="IPR046773">
    <property type="entry name" value="DOCKER_Lobe_C"/>
</dbReference>
<dbReference type="OMA" id="CQRCEDA"/>
<protein>
    <recommendedName>
        <fullName evidence="1">DOCKER Lobe C domain-containing protein</fullName>
    </recommendedName>
</protein>
<name>A0A3B5QE48_XIPMA</name>
<dbReference type="Gene3D" id="1.20.58.740">
    <property type="match status" value="1"/>
</dbReference>
<keyword evidence="3" id="KW-1185">Reference proteome</keyword>
<dbReference type="GO" id="GO:0007409">
    <property type="term" value="P:axonogenesis"/>
    <property type="evidence" value="ECO:0007669"/>
    <property type="project" value="TreeGrafter"/>
</dbReference>